<evidence type="ECO:0000313" key="7">
    <source>
        <dbReference type="EMBL" id="GHE11732.1"/>
    </source>
</evidence>
<evidence type="ECO:0000256" key="2">
    <source>
        <dbReference type="ARBA" id="ARBA00022670"/>
    </source>
</evidence>
<feature type="active site" evidence="5">
    <location>
        <position position="262"/>
    </location>
</feature>
<feature type="active site" evidence="5">
    <location>
        <position position="435"/>
    </location>
</feature>
<reference evidence="7" key="2">
    <citation type="submission" date="2020-09" db="EMBL/GenBank/DDBJ databases">
        <authorList>
            <person name="Sun Q."/>
            <person name="Ohkuma M."/>
        </authorList>
    </citation>
    <scope>NUCLEOTIDE SEQUENCE</scope>
    <source>
        <strain evidence="7">JCM 4714</strain>
    </source>
</reference>
<dbReference type="PANTHER" id="PTHR10183:SF379">
    <property type="entry name" value="CALPAIN-5"/>
    <property type="match status" value="1"/>
</dbReference>
<evidence type="ECO:0000256" key="1">
    <source>
        <dbReference type="ARBA" id="ARBA00007623"/>
    </source>
</evidence>
<dbReference type="SUPFAM" id="SSF54001">
    <property type="entry name" value="Cysteine proteinases"/>
    <property type="match status" value="1"/>
</dbReference>
<evidence type="ECO:0000259" key="6">
    <source>
        <dbReference type="PROSITE" id="PS50203"/>
    </source>
</evidence>
<dbReference type="PANTHER" id="PTHR10183">
    <property type="entry name" value="CALPAIN"/>
    <property type="match status" value="1"/>
</dbReference>
<evidence type="ECO:0000256" key="4">
    <source>
        <dbReference type="ARBA" id="ARBA00022807"/>
    </source>
</evidence>
<dbReference type="Pfam" id="PF00648">
    <property type="entry name" value="Peptidase_C2"/>
    <property type="match status" value="1"/>
</dbReference>
<dbReference type="InterPro" id="IPR001300">
    <property type="entry name" value="Peptidase_C2_calpain_cat"/>
</dbReference>
<dbReference type="InterPro" id="IPR038765">
    <property type="entry name" value="Papain-like_cys_pep_sf"/>
</dbReference>
<keyword evidence="8" id="KW-1185">Reference proteome</keyword>
<keyword evidence="2 5" id="KW-0645">Protease</keyword>
<dbReference type="RefSeq" id="WP_189957867.1">
    <property type="nucleotide sequence ID" value="NZ_BMVG01000030.1"/>
</dbReference>
<evidence type="ECO:0000313" key="8">
    <source>
        <dbReference type="Proteomes" id="UP000655443"/>
    </source>
</evidence>
<comment type="similarity">
    <text evidence="1">Belongs to the peptidase C2 family.</text>
</comment>
<gene>
    <name evidence="7" type="ORF">GCM10010339_72530</name>
</gene>
<dbReference type="PRINTS" id="PR00704">
    <property type="entry name" value="CALPAIN"/>
</dbReference>
<keyword evidence="4 5" id="KW-0788">Thiol protease</keyword>
<dbReference type="SMART" id="SM00230">
    <property type="entry name" value="CysPc"/>
    <property type="match status" value="1"/>
</dbReference>
<dbReference type="InterPro" id="IPR022684">
    <property type="entry name" value="Calpain_cysteine_protease"/>
</dbReference>
<comment type="caution">
    <text evidence="7">The sequence shown here is derived from an EMBL/GenBank/DDBJ whole genome shotgun (WGS) entry which is preliminary data.</text>
</comment>
<dbReference type="PROSITE" id="PS50203">
    <property type="entry name" value="CALPAIN_CAT"/>
    <property type="match status" value="1"/>
</dbReference>
<organism evidence="7 8">
    <name type="scientific">Streptomyces alanosinicus</name>
    <dbReference type="NCBI Taxonomy" id="68171"/>
    <lineage>
        <taxon>Bacteria</taxon>
        <taxon>Bacillati</taxon>
        <taxon>Actinomycetota</taxon>
        <taxon>Actinomycetes</taxon>
        <taxon>Kitasatosporales</taxon>
        <taxon>Streptomycetaceae</taxon>
        <taxon>Streptomyces</taxon>
    </lineage>
</organism>
<sequence length="474" mass="51852">MGDGYVGFDIPGVRKLASDLDGLAAHASPLHRSLKAVLEMAQTNLSAGKVASNDPDLQALATPLGDFSLFGGTFHLPGVLTGELGDMQADIKRRLAQLEGMRKLADLGYPVDPSMTFADEKPPDPQKIQDALKFFREHLDKEVVDRGFYVSPDSDPILKEFKTLTPAELDAVVSKLSDDDLQRLDQQVKVSFGNGDQLRRDWANLMFSSVSATNVARVAKDMPCLEPTIDGDYGYGDVNGNLFGPNGVDVKHDLAQGNEGDCWFLASLGAVGQQDPQFFQNHIRQNPNGTYTVTFYRDGKPVDVTVDGKLPVRSDGGTAYAEVRDNVKWVAIYEKAFAQFKGGYKSIDGGWGDEGLDAVTGQSTERLDSDDLSLTDLKSKLDQGYAITTGSKDNKTLWFFGGSDSTDNHQIVTTHEYVVQHVDTDAHPPTVTLLNPWGDNGLDDAQVKIPQQITLTEDQWHKYFDEVGTTKGKV</sequence>
<evidence type="ECO:0000256" key="5">
    <source>
        <dbReference type="PROSITE-ProRule" id="PRU00239"/>
    </source>
</evidence>
<dbReference type="EMBL" id="BMVG01000030">
    <property type="protein sequence ID" value="GHE11732.1"/>
    <property type="molecule type" value="Genomic_DNA"/>
</dbReference>
<keyword evidence="3 5" id="KW-0378">Hydrolase</keyword>
<evidence type="ECO:0000256" key="3">
    <source>
        <dbReference type="ARBA" id="ARBA00022801"/>
    </source>
</evidence>
<reference evidence="7" key="1">
    <citation type="journal article" date="2014" name="Int. J. Syst. Evol. Microbiol.">
        <title>Complete genome sequence of Corynebacterium casei LMG S-19264T (=DSM 44701T), isolated from a smear-ripened cheese.</title>
        <authorList>
            <consortium name="US DOE Joint Genome Institute (JGI-PGF)"/>
            <person name="Walter F."/>
            <person name="Albersmeier A."/>
            <person name="Kalinowski J."/>
            <person name="Ruckert C."/>
        </authorList>
    </citation>
    <scope>NUCLEOTIDE SEQUENCE</scope>
    <source>
        <strain evidence="7">JCM 4714</strain>
    </source>
</reference>
<protein>
    <recommendedName>
        <fullName evidence="6">Calpain catalytic domain-containing protein</fullName>
    </recommendedName>
</protein>
<dbReference type="GO" id="GO:0006508">
    <property type="term" value="P:proteolysis"/>
    <property type="evidence" value="ECO:0007669"/>
    <property type="project" value="UniProtKB-KW"/>
</dbReference>
<dbReference type="GO" id="GO:0004198">
    <property type="term" value="F:calcium-dependent cysteine-type endopeptidase activity"/>
    <property type="evidence" value="ECO:0007669"/>
    <property type="project" value="InterPro"/>
</dbReference>
<accession>A0A918YQW5</accession>
<feature type="active site" evidence="5">
    <location>
        <position position="415"/>
    </location>
</feature>
<dbReference type="Proteomes" id="UP000655443">
    <property type="component" value="Unassembled WGS sequence"/>
</dbReference>
<dbReference type="AlphaFoldDB" id="A0A918YQW5"/>
<feature type="domain" description="Calpain catalytic" evidence="6">
    <location>
        <begin position="251"/>
        <end position="474"/>
    </location>
</feature>
<name>A0A918YQW5_9ACTN</name>
<proteinExistence type="inferred from homology"/>